<dbReference type="CDD" id="cd08637">
    <property type="entry name" value="DNA_pol_A_pol_I_C"/>
    <property type="match status" value="1"/>
</dbReference>
<dbReference type="Gene3D" id="1.20.1060.10">
    <property type="entry name" value="Taq DNA Polymerase, Chain T, domain 4"/>
    <property type="match status" value="1"/>
</dbReference>
<evidence type="ECO:0000256" key="11">
    <source>
        <dbReference type="ARBA" id="ARBA00022932"/>
    </source>
</evidence>
<dbReference type="PRINTS" id="PR00868">
    <property type="entry name" value="DNAPOLI"/>
</dbReference>
<evidence type="ECO:0000256" key="13">
    <source>
        <dbReference type="ARBA" id="ARBA00023204"/>
    </source>
</evidence>
<dbReference type="InterPro" id="IPR001098">
    <property type="entry name" value="DNA-dir_DNA_pol_A_palm_dom"/>
</dbReference>
<proteinExistence type="inferred from homology"/>
<dbReference type="Gene3D" id="3.30.420.10">
    <property type="entry name" value="Ribonuclease H-like superfamily/Ribonuclease H"/>
    <property type="match status" value="1"/>
</dbReference>
<dbReference type="SUPFAM" id="SSF47807">
    <property type="entry name" value="5' to 3' exonuclease, C-terminal subdomain"/>
    <property type="match status" value="1"/>
</dbReference>
<dbReference type="GO" id="GO:0006261">
    <property type="term" value="P:DNA-templated DNA replication"/>
    <property type="evidence" value="ECO:0007669"/>
    <property type="project" value="UniProtKB-UniRule"/>
</dbReference>
<dbReference type="CDD" id="cd09898">
    <property type="entry name" value="H3TH_53EXO"/>
    <property type="match status" value="1"/>
</dbReference>
<evidence type="ECO:0000259" key="19">
    <source>
        <dbReference type="SMART" id="SM00475"/>
    </source>
</evidence>
<dbReference type="PANTHER" id="PTHR10133">
    <property type="entry name" value="DNA POLYMERASE I"/>
    <property type="match status" value="1"/>
</dbReference>
<dbReference type="FunFam" id="1.20.1060.10:FF:000001">
    <property type="entry name" value="DNA polymerase I"/>
    <property type="match status" value="1"/>
</dbReference>
<evidence type="ECO:0000256" key="12">
    <source>
        <dbReference type="ARBA" id="ARBA00023125"/>
    </source>
</evidence>
<dbReference type="Pfam" id="PF01612">
    <property type="entry name" value="DNA_pol_A_exo1"/>
    <property type="match status" value="1"/>
</dbReference>
<evidence type="ECO:0000256" key="6">
    <source>
        <dbReference type="ARBA" id="ARBA00022705"/>
    </source>
</evidence>
<name>A0A7W8GB48_9SPIR</name>
<dbReference type="EMBL" id="JACHFQ010000009">
    <property type="protein sequence ID" value="MBB5227197.1"/>
    <property type="molecule type" value="Genomic_DNA"/>
</dbReference>
<dbReference type="InterPro" id="IPR020046">
    <property type="entry name" value="5-3_exonucl_a-hlix_arch_N"/>
</dbReference>
<dbReference type="InterPro" id="IPR018320">
    <property type="entry name" value="DNA_polymerase_1"/>
</dbReference>
<dbReference type="InterPro" id="IPR002298">
    <property type="entry name" value="DNA_polymerase_A"/>
</dbReference>
<dbReference type="FunFam" id="1.10.150.20:FF:000003">
    <property type="entry name" value="DNA polymerase I"/>
    <property type="match status" value="1"/>
</dbReference>
<dbReference type="AlphaFoldDB" id="A0A7W8GB48"/>
<evidence type="ECO:0000259" key="20">
    <source>
        <dbReference type="SMART" id="SM00482"/>
    </source>
</evidence>
<evidence type="ECO:0000256" key="10">
    <source>
        <dbReference type="ARBA" id="ARBA00022839"/>
    </source>
</evidence>
<dbReference type="InterPro" id="IPR002421">
    <property type="entry name" value="5-3_exonuclease"/>
</dbReference>
<evidence type="ECO:0000313" key="22">
    <source>
        <dbReference type="Proteomes" id="UP000518887"/>
    </source>
</evidence>
<dbReference type="InterPro" id="IPR043502">
    <property type="entry name" value="DNA/RNA_pol_sf"/>
</dbReference>
<evidence type="ECO:0000256" key="15">
    <source>
        <dbReference type="NCBIfam" id="TIGR00593"/>
    </source>
</evidence>
<dbReference type="GO" id="GO:0008409">
    <property type="term" value="F:5'-3' exonuclease activity"/>
    <property type="evidence" value="ECO:0007669"/>
    <property type="project" value="UniProtKB-UniRule"/>
</dbReference>
<dbReference type="SMART" id="SM00279">
    <property type="entry name" value="HhH2"/>
    <property type="match status" value="1"/>
</dbReference>
<dbReference type="InterPro" id="IPR008918">
    <property type="entry name" value="HhH2"/>
</dbReference>
<dbReference type="CDD" id="cd09859">
    <property type="entry name" value="PIN_53EXO"/>
    <property type="match status" value="1"/>
</dbReference>
<dbReference type="GO" id="GO:0006302">
    <property type="term" value="P:double-strand break repair"/>
    <property type="evidence" value="ECO:0007669"/>
    <property type="project" value="TreeGrafter"/>
</dbReference>
<keyword evidence="13 16" id="KW-0234">DNA repair</keyword>
<dbReference type="Pfam" id="PF00476">
    <property type="entry name" value="DNA_pol_A"/>
    <property type="match status" value="1"/>
</dbReference>
<evidence type="ECO:0000313" key="21">
    <source>
        <dbReference type="EMBL" id="MBB5227197.1"/>
    </source>
</evidence>
<evidence type="ECO:0000259" key="18">
    <source>
        <dbReference type="SMART" id="SM00474"/>
    </source>
</evidence>
<organism evidence="21 22">
    <name type="scientific">Treponema ruminis</name>
    <dbReference type="NCBI Taxonomy" id="744515"/>
    <lineage>
        <taxon>Bacteria</taxon>
        <taxon>Pseudomonadati</taxon>
        <taxon>Spirochaetota</taxon>
        <taxon>Spirochaetia</taxon>
        <taxon>Spirochaetales</taxon>
        <taxon>Treponemataceae</taxon>
        <taxon>Treponema</taxon>
    </lineage>
</organism>
<evidence type="ECO:0000256" key="14">
    <source>
        <dbReference type="ARBA" id="ARBA00049244"/>
    </source>
</evidence>
<dbReference type="InterPro" id="IPR036397">
    <property type="entry name" value="RNaseH_sf"/>
</dbReference>
<keyword evidence="4 16" id="KW-0808">Transferase</keyword>
<dbReference type="NCBIfam" id="TIGR00593">
    <property type="entry name" value="pola"/>
    <property type="match status" value="1"/>
</dbReference>
<evidence type="ECO:0000256" key="8">
    <source>
        <dbReference type="ARBA" id="ARBA00022763"/>
    </source>
</evidence>
<dbReference type="EC" id="2.7.7.7" evidence="2 15"/>
<dbReference type="Gene3D" id="1.10.150.20">
    <property type="entry name" value="5' to 3' exonuclease, C-terminal subdomain"/>
    <property type="match status" value="2"/>
</dbReference>
<accession>A0A7W8GB48</accession>
<comment type="similarity">
    <text evidence="1 16">Belongs to the DNA polymerase type-A family.</text>
</comment>
<evidence type="ECO:0000256" key="5">
    <source>
        <dbReference type="ARBA" id="ARBA00022695"/>
    </source>
</evidence>
<feature type="compositionally biased region" description="Basic and acidic residues" evidence="17">
    <location>
        <begin position="316"/>
        <end position="326"/>
    </location>
</feature>
<dbReference type="Pfam" id="PF01367">
    <property type="entry name" value="5_3_exonuc"/>
    <property type="match status" value="1"/>
</dbReference>
<comment type="function">
    <text evidence="16">In addition to polymerase activity, this DNA polymerase exhibits 3'-5' and 5'-3' exonuclease activity.</text>
</comment>
<keyword evidence="12 16" id="KW-0238">DNA-binding</keyword>
<evidence type="ECO:0000256" key="3">
    <source>
        <dbReference type="ARBA" id="ARBA00020311"/>
    </source>
</evidence>
<reference evidence="21 22" key="1">
    <citation type="submission" date="2020-08" db="EMBL/GenBank/DDBJ databases">
        <title>Genomic Encyclopedia of Type Strains, Phase IV (KMG-IV): sequencing the most valuable type-strain genomes for metagenomic binning, comparative biology and taxonomic classification.</title>
        <authorList>
            <person name="Goeker M."/>
        </authorList>
    </citation>
    <scope>NUCLEOTIDE SEQUENCE [LARGE SCALE GENOMIC DNA]</scope>
    <source>
        <strain evidence="21 22">DSM 103462</strain>
    </source>
</reference>
<dbReference type="InterPro" id="IPR019760">
    <property type="entry name" value="DNA-dir_DNA_pol_A_CS"/>
</dbReference>
<evidence type="ECO:0000256" key="4">
    <source>
        <dbReference type="ARBA" id="ARBA00022679"/>
    </source>
</evidence>
<dbReference type="SMART" id="SM00482">
    <property type="entry name" value="POLAc"/>
    <property type="match status" value="1"/>
</dbReference>
<comment type="catalytic activity">
    <reaction evidence="14 16">
        <text>DNA(n) + a 2'-deoxyribonucleoside 5'-triphosphate = DNA(n+1) + diphosphate</text>
        <dbReference type="Rhea" id="RHEA:22508"/>
        <dbReference type="Rhea" id="RHEA-COMP:17339"/>
        <dbReference type="Rhea" id="RHEA-COMP:17340"/>
        <dbReference type="ChEBI" id="CHEBI:33019"/>
        <dbReference type="ChEBI" id="CHEBI:61560"/>
        <dbReference type="ChEBI" id="CHEBI:173112"/>
        <dbReference type="EC" id="2.7.7.7"/>
    </reaction>
</comment>
<comment type="caution">
    <text evidence="21">The sequence shown here is derived from an EMBL/GenBank/DDBJ whole genome shotgun (WGS) entry which is preliminary data.</text>
</comment>
<gene>
    <name evidence="16" type="primary">polA</name>
    <name evidence="21" type="ORF">HNP76_002595</name>
</gene>
<keyword evidence="11 16" id="KW-0239">DNA-directed DNA polymerase</keyword>
<keyword evidence="10 16" id="KW-0269">Exonuclease</keyword>
<dbReference type="NCBIfam" id="NF004397">
    <property type="entry name" value="PRK05755.1"/>
    <property type="match status" value="1"/>
</dbReference>
<dbReference type="GO" id="GO:0003677">
    <property type="term" value="F:DNA binding"/>
    <property type="evidence" value="ECO:0007669"/>
    <property type="project" value="UniProtKB-UniRule"/>
</dbReference>
<feature type="region of interest" description="Disordered" evidence="17">
    <location>
        <begin position="310"/>
        <end position="337"/>
    </location>
</feature>
<dbReference type="SMART" id="SM00475">
    <property type="entry name" value="53EXOc"/>
    <property type="match status" value="1"/>
</dbReference>
<keyword evidence="5 16" id="KW-0548">Nucleotidyltransferase</keyword>
<keyword evidence="6 16" id="KW-0235">DNA replication</keyword>
<evidence type="ECO:0000256" key="17">
    <source>
        <dbReference type="SAM" id="MobiDB-lite"/>
    </source>
</evidence>
<dbReference type="InterPro" id="IPR029060">
    <property type="entry name" value="PIN-like_dom_sf"/>
</dbReference>
<evidence type="ECO:0000256" key="7">
    <source>
        <dbReference type="ARBA" id="ARBA00022722"/>
    </source>
</evidence>
<dbReference type="GO" id="GO:0008408">
    <property type="term" value="F:3'-5' exonuclease activity"/>
    <property type="evidence" value="ECO:0007669"/>
    <property type="project" value="UniProtKB-UniRule"/>
</dbReference>
<dbReference type="PROSITE" id="PS00447">
    <property type="entry name" value="DNA_POLYMERASE_A"/>
    <property type="match status" value="1"/>
</dbReference>
<dbReference type="InterPro" id="IPR036279">
    <property type="entry name" value="5-3_exonuclease_C_sf"/>
</dbReference>
<feature type="domain" description="3'-5' exonuclease" evidence="18">
    <location>
        <begin position="347"/>
        <end position="555"/>
    </location>
</feature>
<dbReference type="SUPFAM" id="SSF53098">
    <property type="entry name" value="Ribonuclease H-like"/>
    <property type="match status" value="1"/>
</dbReference>
<dbReference type="CDD" id="cd06139">
    <property type="entry name" value="DNA_polA_I_Ecoli_like_exo"/>
    <property type="match status" value="1"/>
</dbReference>
<dbReference type="InterPro" id="IPR020045">
    <property type="entry name" value="DNA_polI_H3TH"/>
</dbReference>
<dbReference type="SUPFAM" id="SSF56672">
    <property type="entry name" value="DNA/RNA polymerases"/>
    <property type="match status" value="1"/>
</dbReference>
<keyword evidence="9 16" id="KW-0378">Hydrolase</keyword>
<evidence type="ECO:0000256" key="16">
    <source>
        <dbReference type="RuleBase" id="RU004460"/>
    </source>
</evidence>
<dbReference type="FunFam" id="1.10.150.20:FF:000002">
    <property type="entry name" value="DNA polymerase I"/>
    <property type="match status" value="1"/>
</dbReference>
<dbReference type="InterPro" id="IPR002562">
    <property type="entry name" value="3'-5'_exonuclease_dom"/>
</dbReference>
<evidence type="ECO:0000256" key="2">
    <source>
        <dbReference type="ARBA" id="ARBA00012417"/>
    </source>
</evidence>
<dbReference type="SMART" id="SM00474">
    <property type="entry name" value="35EXOc"/>
    <property type="match status" value="1"/>
</dbReference>
<keyword evidence="22" id="KW-1185">Reference proteome</keyword>
<dbReference type="Gene3D" id="3.30.70.370">
    <property type="match status" value="1"/>
</dbReference>
<dbReference type="Pfam" id="PF02739">
    <property type="entry name" value="5_3_exonuc_N"/>
    <property type="match status" value="1"/>
</dbReference>
<sequence length="965" mass="107127">MGNFIDNNTLFILDSYGLIYREYFAFISRPLTNSRGENVSAVFGFFRNLLTILKNYSPKYMVAAMDSKTATFRHEMYAEYKATRPKTPEDLHAQIPWIEDILETLGIRVIRRDGYEADDVIATLAKKAEAAGRHCVILSADKDLQQLTNSYIHCMKPDKSQIWAELDEAGVENDWGVPASKLLDLLSLMGDTADNVPGVKGVGQKTAVKLLSEYGTLEGIYEHADQIKGAIGEKIRADKENAFFSKKLITLCTEVPDLCDMDNCCTARLDYAAAAEKMAALEIRAIARDYRAEAGISAVKSQDDSDLGGLFASPAKKSEEGAKDTGEAQSLDSAPAETLLSPNYGNYRAITDSGELSSYIDKILSLENPLFAFDTETDSLDTSSANLLGFSISYEKGSGVYVPVSNGAADLFSEEVGLAKKEALQQIRRLFYDPKCTIVLHNAKFDLKVLESQGFLQIDDWIACPDCKENGRKVARLADTMIAAWLLESDRSGKAAYSLEYLSEIHLHLKGTEFDEIVPKGKTFADVPLETAAKYSSEDSDFTLQLWNLFEKRLKDENMHGLFFDMEMKVLPILALMETNGIHIDSNYLNDYKVELKNQIDSIEKEIFALAGHEFNIASPKQLGTVLFEEKKLPTGKKTRTGYSTDTSVLEELSELDPLPAKVLEYRAKAKLLSTYVETLPAQADSDGRLHTSFMQTGTATGRLSSKDPNLQNIPVRSEEGRRIRTAFTAEKGKVLISADYAQIELVVLAHLSGDKNLCTAFENEVDVHKSTASLIYGVDMKDVTPEMRRNAKTLNFGLMYGMGAFSMAKDLGISRGQAKDFIDNYFAVYSGVKAFFDENVRQAEENGFIKTICGRKRKIIAINSKNKMEKEAAIRVAKNSPIQGSAADIVKKAMVDVCEALKSTESKAKLLLQVHDELIFECDDDEKSISDAIALIRAKMEGAVRLNVPLRVSIEYDKNWGKFH</sequence>
<keyword evidence="8 16" id="KW-0227">DNA damage</keyword>
<evidence type="ECO:0000256" key="1">
    <source>
        <dbReference type="ARBA" id="ARBA00007705"/>
    </source>
</evidence>
<dbReference type="Gene3D" id="3.40.50.1010">
    <property type="entry name" value="5'-nuclease"/>
    <property type="match status" value="1"/>
</dbReference>
<dbReference type="InterPro" id="IPR012337">
    <property type="entry name" value="RNaseH-like_sf"/>
</dbReference>
<dbReference type="Proteomes" id="UP000518887">
    <property type="component" value="Unassembled WGS sequence"/>
</dbReference>
<keyword evidence="7" id="KW-0540">Nuclease</keyword>
<dbReference type="SUPFAM" id="SSF88723">
    <property type="entry name" value="PIN domain-like"/>
    <property type="match status" value="1"/>
</dbReference>
<evidence type="ECO:0000256" key="9">
    <source>
        <dbReference type="ARBA" id="ARBA00022801"/>
    </source>
</evidence>
<dbReference type="PANTHER" id="PTHR10133:SF27">
    <property type="entry name" value="DNA POLYMERASE NU"/>
    <property type="match status" value="1"/>
</dbReference>
<feature type="domain" description="DNA-directed DNA polymerase family A palm" evidence="20">
    <location>
        <begin position="721"/>
        <end position="927"/>
    </location>
</feature>
<feature type="domain" description="5'-3' exonuclease" evidence="19">
    <location>
        <begin position="6"/>
        <end position="267"/>
    </location>
</feature>
<protein>
    <recommendedName>
        <fullName evidence="3 15">DNA polymerase I</fullName>
        <ecNumber evidence="2 15">2.7.7.7</ecNumber>
    </recommendedName>
</protein>
<dbReference type="RefSeq" id="WP_184661203.1">
    <property type="nucleotide sequence ID" value="NZ_CP031518.1"/>
</dbReference>
<dbReference type="GO" id="GO:0003887">
    <property type="term" value="F:DNA-directed DNA polymerase activity"/>
    <property type="evidence" value="ECO:0007669"/>
    <property type="project" value="UniProtKB-UniRule"/>
</dbReference>